<feature type="region of interest" description="Disordered" evidence="1">
    <location>
        <begin position="212"/>
        <end position="233"/>
    </location>
</feature>
<proteinExistence type="predicted"/>
<evidence type="ECO:0000256" key="1">
    <source>
        <dbReference type="SAM" id="MobiDB-lite"/>
    </source>
</evidence>
<name>A0A1E1LBY8_9HELO</name>
<dbReference type="Proteomes" id="UP000178129">
    <property type="component" value="Unassembled WGS sequence"/>
</dbReference>
<feature type="region of interest" description="Disordered" evidence="1">
    <location>
        <begin position="25"/>
        <end position="44"/>
    </location>
</feature>
<evidence type="ECO:0000313" key="2">
    <source>
        <dbReference type="EMBL" id="CZT07987.1"/>
    </source>
</evidence>
<protein>
    <submittedName>
        <fullName evidence="2">Uncharacterized protein</fullName>
    </submittedName>
</protein>
<sequence>MSYELQLTKPAYQTDSLRRAGINVQDSQMSEVESENEDESADTRHTTLSFRLSAASVSSQIHHEQSAARRITQYSSPDYTMSAEDQVALGRSLEDYYLRFEDWESECHDIYLQYEKDLLEYNREYLGNYEERSLDANLEGPMPYMPQEPVFPTKPDMPIPPSNELRALVNTAKSSKNRMEPIRGCGIYARFVNETKAVAGAWFSAKSAKSGISKKKKKKDTRSTKSSGGRSEGVDRALKTLEFNVITNSGNCGKEGVAEAAVMSFANLSRRPTSNARERKDAGERNHSLGMIMQNGLVRVQILAGSHFCTLSQS</sequence>
<comment type="caution">
    <text evidence="2">The sequence shown here is derived from an EMBL/GenBank/DDBJ whole genome shotgun (WGS) entry which is preliminary data.</text>
</comment>
<dbReference type="EMBL" id="FJUW01000045">
    <property type="protein sequence ID" value="CZT07987.1"/>
    <property type="molecule type" value="Genomic_DNA"/>
</dbReference>
<gene>
    <name evidence="2" type="ORF">RCO7_09621</name>
</gene>
<keyword evidence="3" id="KW-1185">Reference proteome</keyword>
<dbReference type="AlphaFoldDB" id="A0A1E1LBY8"/>
<accession>A0A1E1LBY8</accession>
<organism evidence="2 3">
    <name type="scientific">Rhynchosporium graminicola</name>
    <dbReference type="NCBI Taxonomy" id="2792576"/>
    <lineage>
        <taxon>Eukaryota</taxon>
        <taxon>Fungi</taxon>
        <taxon>Dikarya</taxon>
        <taxon>Ascomycota</taxon>
        <taxon>Pezizomycotina</taxon>
        <taxon>Leotiomycetes</taxon>
        <taxon>Helotiales</taxon>
        <taxon>Ploettnerulaceae</taxon>
        <taxon>Rhynchosporium</taxon>
    </lineage>
</organism>
<evidence type="ECO:0000313" key="3">
    <source>
        <dbReference type="Proteomes" id="UP000178129"/>
    </source>
</evidence>
<dbReference type="InParanoid" id="A0A1E1LBY8"/>
<reference evidence="3" key="1">
    <citation type="submission" date="2016-03" db="EMBL/GenBank/DDBJ databases">
        <authorList>
            <person name="Ploux O."/>
        </authorList>
    </citation>
    <scope>NUCLEOTIDE SEQUENCE [LARGE SCALE GENOMIC DNA]</scope>
    <source>
        <strain evidence="3">UK7</strain>
    </source>
</reference>